<gene>
    <name evidence="1" type="ORF">FRT59_09060</name>
</gene>
<proteinExistence type="predicted"/>
<accession>A0A5P1DAQ4</accession>
<dbReference type="AlphaFoldDB" id="A0A5P1DAQ4"/>
<sequence>MAPSLNCSVIGFSSLKVNPDNVHELHRSDIASVFDGGCAQGTFGCAGFVWIPRSTNLRTAATLMFSS</sequence>
<evidence type="ECO:0000313" key="2">
    <source>
        <dbReference type="Proteomes" id="UP000408764"/>
    </source>
</evidence>
<reference evidence="1 2" key="1">
    <citation type="submission" date="2019-08" db="EMBL/GenBank/DDBJ databases">
        <title>Pseudomonas haemolytica sp. nov. isolated from raw milk and skim milk concentrate.</title>
        <authorList>
            <person name="Hofmann K."/>
            <person name="Huptas C."/>
            <person name="Doll E."/>
            <person name="Scherer S."/>
            <person name="Wenning M."/>
        </authorList>
    </citation>
    <scope>NUCLEOTIDE SEQUENCE [LARGE SCALE GENOMIC DNA]</scope>
    <source>
        <strain evidence="1 2">DSM 108987</strain>
    </source>
</reference>
<organism evidence="1 2">
    <name type="scientific">Pseudomonas haemolytica</name>
    <dbReference type="NCBI Taxonomy" id="2600065"/>
    <lineage>
        <taxon>Bacteria</taxon>
        <taxon>Pseudomonadati</taxon>
        <taxon>Pseudomonadota</taxon>
        <taxon>Gammaproteobacteria</taxon>
        <taxon>Pseudomonadales</taxon>
        <taxon>Pseudomonadaceae</taxon>
        <taxon>Pseudomonas</taxon>
    </lineage>
</organism>
<dbReference type="EMBL" id="VOIW01000002">
    <property type="protein sequence ID" value="MRJ37110.1"/>
    <property type="molecule type" value="Genomic_DNA"/>
</dbReference>
<name>A0A5P1DAQ4_9PSED</name>
<evidence type="ECO:0000313" key="1">
    <source>
        <dbReference type="EMBL" id="MRJ37110.1"/>
    </source>
</evidence>
<protein>
    <submittedName>
        <fullName evidence="1">Uncharacterized protein</fullName>
    </submittedName>
</protein>
<dbReference type="Proteomes" id="UP000408764">
    <property type="component" value="Unassembled WGS sequence"/>
</dbReference>
<comment type="caution">
    <text evidence="1">The sequence shown here is derived from an EMBL/GenBank/DDBJ whole genome shotgun (WGS) entry which is preliminary data.</text>
</comment>